<gene>
    <name evidence="3" type="ORF">PCOR1329_LOCUS44884</name>
</gene>
<dbReference type="Proteomes" id="UP001189429">
    <property type="component" value="Unassembled WGS sequence"/>
</dbReference>
<feature type="region of interest" description="Disordered" evidence="1">
    <location>
        <begin position="146"/>
        <end position="168"/>
    </location>
</feature>
<sequence>MQMPAHLRFPRTGMRIVVKGTFIEVVEEDSSQSVEKPVKRAFSAPAASTRSDEPSWSRQEREVERLDGSPDVAKQAKEVEAHGGHEPKTTVVIRNVPIHVTRDQLLQRLDSWGFAAQYDFLYLPINFAKLQNFGYAFVNRRRLRNTHSASWPSPTASAGASMAKGSSS</sequence>
<feature type="compositionally biased region" description="Low complexity" evidence="1">
    <location>
        <begin position="156"/>
        <end position="168"/>
    </location>
</feature>
<organism evidence="3 4">
    <name type="scientific">Prorocentrum cordatum</name>
    <dbReference type="NCBI Taxonomy" id="2364126"/>
    <lineage>
        <taxon>Eukaryota</taxon>
        <taxon>Sar</taxon>
        <taxon>Alveolata</taxon>
        <taxon>Dinophyceae</taxon>
        <taxon>Prorocentrales</taxon>
        <taxon>Prorocentraceae</taxon>
        <taxon>Prorocentrum</taxon>
    </lineage>
</organism>
<feature type="region of interest" description="Disordered" evidence="1">
    <location>
        <begin position="30"/>
        <end position="72"/>
    </location>
</feature>
<evidence type="ECO:0000259" key="2">
    <source>
        <dbReference type="Pfam" id="PF04059"/>
    </source>
</evidence>
<proteinExistence type="predicted"/>
<evidence type="ECO:0000313" key="3">
    <source>
        <dbReference type="EMBL" id="CAK0853388.1"/>
    </source>
</evidence>
<protein>
    <recommendedName>
        <fullName evidence="2">Mei2-like C-terminal RNA recognition motif domain-containing protein</fullName>
    </recommendedName>
</protein>
<comment type="caution">
    <text evidence="3">The sequence shown here is derived from an EMBL/GenBank/DDBJ whole genome shotgun (WGS) entry which is preliminary data.</text>
</comment>
<dbReference type="InterPro" id="IPR035979">
    <property type="entry name" value="RBD_domain_sf"/>
</dbReference>
<feature type="compositionally biased region" description="Basic and acidic residues" evidence="1">
    <location>
        <begin position="50"/>
        <end position="72"/>
    </location>
</feature>
<evidence type="ECO:0000313" key="4">
    <source>
        <dbReference type="Proteomes" id="UP001189429"/>
    </source>
</evidence>
<keyword evidence="4" id="KW-1185">Reference proteome</keyword>
<dbReference type="SUPFAM" id="SSF54928">
    <property type="entry name" value="RNA-binding domain, RBD"/>
    <property type="match status" value="1"/>
</dbReference>
<accession>A0ABN9U4D4</accession>
<evidence type="ECO:0000256" key="1">
    <source>
        <dbReference type="SAM" id="MobiDB-lite"/>
    </source>
</evidence>
<feature type="compositionally biased region" description="Polar residues" evidence="1">
    <location>
        <begin position="146"/>
        <end position="155"/>
    </location>
</feature>
<dbReference type="EMBL" id="CAUYUJ010015393">
    <property type="protein sequence ID" value="CAK0853388.1"/>
    <property type="molecule type" value="Genomic_DNA"/>
</dbReference>
<feature type="domain" description="Mei2-like C-terminal RNA recognition motif" evidence="2">
    <location>
        <begin position="88"/>
        <end position="139"/>
    </location>
</feature>
<reference evidence="3" key="1">
    <citation type="submission" date="2023-10" db="EMBL/GenBank/DDBJ databases">
        <authorList>
            <person name="Chen Y."/>
            <person name="Shah S."/>
            <person name="Dougan E. K."/>
            <person name="Thang M."/>
            <person name="Chan C."/>
        </authorList>
    </citation>
    <scope>NUCLEOTIDE SEQUENCE [LARGE SCALE GENOMIC DNA]</scope>
</reference>
<dbReference type="InterPro" id="IPR007201">
    <property type="entry name" value="Mei2-like_Rrm_C"/>
</dbReference>
<name>A0ABN9U4D4_9DINO</name>
<dbReference type="Pfam" id="PF04059">
    <property type="entry name" value="RRM_2"/>
    <property type="match status" value="1"/>
</dbReference>